<keyword evidence="2" id="KW-1185">Reference proteome</keyword>
<proteinExistence type="predicted"/>
<evidence type="ECO:0008006" key="3">
    <source>
        <dbReference type="Google" id="ProtNLM"/>
    </source>
</evidence>
<name>A0A512M8K4_9BACT</name>
<evidence type="ECO:0000313" key="1">
    <source>
        <dbReference type="EMBL" id="GEP43080.1"/>
    </source>
</evidence>
<comment type="caution">
    <text evidence="1">The sequence shown here is derived from an EMBL/GenBank/DDBJ whole genome shotgun (WGS) entry which is preliminary data.</text>
</comment>
<dbReference type="AlphaFoldDB" id="A0A512M8K4"/>
<reference evidence="1 2" key="1">
    <citation type="submission" date="2019-07" db="EMBL/GenBank/DDBJ databases">
        <title>Whole genome shotgun sequence of Brevifollis gellanilyticus NBRC 108608.</title>
        <authorList>
            <person name="Hosoyama A."/>
            <person name="Uohara A."/>
            <person name="Ohji S."/>
            <person name="Ichikawa N."/>
        </authorList>
    </citation>
    <scope>NUCLEOTIDE SEQUENCE [LARGE SCALE GENOMIC DNA]</scope>
    <source>
        <strain evidence="1 2">NBRC 108608</strain>
    </source>
</reference>
<dbReference type="RefSeq" id="WP_146850661.1">
    <property type="nucleotide sequence ID" value="NZ_BKAG01000014.1"/>
</dbReference>
<dbReference type="OrthoDB" id="5504890at2"/>
<organism evidence="1 2">
    <name type="scientific">Brevifollis gellanilyticus</name>
    <dbReference type="NCBI Taxonomy" id="748831"/>
    <lineage>
        <taxon>Bacteria</taxon>
        <taxon>Pseudomonadati</taxon>
        <taxon>Verrucomicrobiota</taxon>
        <taxon>Verrucomicrobiia</taxon>
        <taxon>Verrucomicrobiales</taxon>
        <taxon>Verrucomicrobiaceae</taxon>
    </lineage>
</organism>
<accession>A0A512M8K4</accession>
<sequence>MNHKNLITYLTDHLAGSVAALELLDSLISSASGDIEQLTTLRDQIRNDQSTLKQLNERLGGDESGLKNAGAWSVEKLLLGKLKAGNAALGRLEALEVLALGIEGKLRLWRSLHVVDVGLNLPELETAALRQIELVEAMRIKVAREALADE</sequence>
<gene>
    <name evidence="1" type="ORF">BGE01nite_23710</name>
</gene>
<evidence type="ECO:0000313" key="2">
    <source>
        <dbReference type="Proteomes" id="UP000321577"/>
    </source>
</evidence>
<dbReference type="Proteomes" id="UP000321577">
    <property type="component" value="Unassembled WGS sequence"/>
</dbReference>
<dbReference type="EMBL" id="BKAG01000014">
    <property type="protein sequence ID" value="GEP43080.1"/>
    <property type="molecule type" value="Genomic_DNA"/>
</dbReference>
<protein>
    <recommendedName>
        <fullName evidence="3">DUF2383 domain-containing protein</fullName>
    </recommendedName>
</protein>